<dbReference type="EMBL" id="CP002344">
    <property type="protein sequence ID" value="ADU51130.1"/>
    <property type="molecule type" value="Genomic_DNA"/>
</dbReference>
<keyword evidence="3" id="KW-1185">Reference proteome</keyword>
<dbReference type="eggNOG" id="COG2740">
    <property type="taxonomic scope" value="Bacteria"/>
</dbReference>
<reference evidence="2 3" key="1">
    <citation type="journal article" date="2010" name="Stand. Genomic Sci.">
        <title>Complete genome sequence of Thermaerobacter marianensis type strain (7p75a).</title>
        <authorList>
            <person name="Han C."/>
            <person name="Gu W."/>
            <person name="Zhang X."/>
            <person name="Lapidus A."/>
            <person name="Nolan M."/>
            <person name="Copeland A."/>
            <person name="Lucas S."/>
            <person name="Del Rio T.G."/>
            <person name="Tice H."/>
            <person name="Cheng J.F."/>
            <person name="Tapia R."/>
            <person name="Goodwin L."/>
            <person name="Pitluck S."/>
            <person name="Pagani I."/>
            <person name="Ivanova N."/>
            <person name="Mavromatis K."/>
            <person name="Mikhailova N."/>
            <person name="Pati A."/>
            <person name="Chen A."/>
            <person name="Palaniappan K."/>
            <person name="Land M."/>
            <person name="Hauser L."/>
            <person name="Chang Y.J."/>
            <person name="Jeffries C.D."/>
            <person name="Schneider S."/>
            <person name="Rohde M."/>
            <person name="Goker M."/>
            <person name="Pukall R."/>
            <person name="Woyke T."/>
            <person name="Bristow J."/>
            <person name="Eisen J.A."/>
            <person name="Markowitz V."/>
            <person name="Hugenholtz P."/>
            <person name="Kyrpides N.C."/>
            <person name="Klenk H.P."/>
            <person name="Detter J.C."/>
        </authorList>
    </citation>
    <scope>NUCLEOTIDE SEQUENCE [LARGE SCALE GENOMIC DNA]</scope>
    <source>
        <strain evidence="3">ATCC 700841 / DSM 12885 / JCM 10246 / 7p75a</strain>
    </source>
</reference>
<dbReference type="NCBIfam" id="NF047356">
    <property type="entry name" value="RNA_bind_RnpM"/>
    <property type="match status" value="1"/>
</dbReference>
<proteinExistence type="predicted"/>
<dbReference type="HOGENOM" id="CLU_147970_2_1_9"/>
<dbReference type="KEGG" id="tmr:Tmar_1017"/>
<dbReference type="PANTHER" id="PTHR34215">
    <property type="entry name" value="BLL0784 PROTEIN"/>
    <property type="match status" value="1"/>
</dbReference>
<evidence type="ECO:0000313" key="2">
    <source>
        <dbReference type="EMBL" id="ADU51130.1"/>
    </source>
</evidence>
<sequence length="98" mass="10809">MPRHVPQRTCIGCRTTRPKRELLRVVRTPEGEVLFDPTGRKAGRGAYLCPDPQCLDRALRARELGRALKTELDGETVEALRRQLAALVMGADAGGGER</sequence>
<dbReference type="Gene3D" id="3.30.1230.10">
    <property type="entry name" value="YlxR-like"/>
    <property type="match status" value="1"/>
</dbReference>
<organism evidence="2 3">
    <name type="scientific">Thermaerobacter marianensis (strain ATCC 700841 / DSM 12885 / JCM 10246 / 7p75a)</name>
    <dbReference type="NCBI Taxonomy" id="644966"/>
    <lineage>
        <taxon>Bacteria</taxon>
        <taxon>Bacillati</taxon>
        <taxon>Bacillota</taxon>
        <taxon>Clostridia</taxon>
        <taxon>Eubacteriales</taxon>
        <taxon>Clostridiales Family XVII. Incertae Sedis</taxon>
        <taxon>Thermaerobacter</taxon>
    </lineage>
</organism>
<gene>
    <name evidence="2" type="ordered locus">Tmar_1017</name>
</gene>
<name>E6SJR7_THEM7</name>
<dbReference type="PANTHER" id="PTHR34215:SF1">
    <property type="entry name" value="YLXR DOMAIN-CONTAINING PROTEIN"/>
    <property type="match status" value="1"/>
</dbReference>
<reference evidence="3" key="2">
    <citation type="journal article" date="2010" name="Stand. Genomic Sci.">
        <title>Complete genome sequence of Thermaerobacter marianensis type strain (7p75aT).</title>
        <authorList>
            <person name="Han C."/>
            <person name="Gu W."/>
            <person name="Zhang X."/>
            <person name="Lapidus A."/>
            <person name="Nolan M."/>
            <person name="Copeland A."/>
            <person name="Lucas S."/>
            <person name="Glavina Del Rio T."/>
            <person name="Tice H."/>
            <person name="Cheng J."/>
            <person name="Tapia R."/>
            <person name="Goodwin L."/>
            <person name="Pitluck S."/>
            <person name="Pagani I."/>
            <person name="Ivanova N."/>
            <person name="Mavromatis K."/>
            <person name="Mikhailova N."/>
            <person name="Pati A."/>
            <person name="Chen A."/>
            <person name="Palaniappan K."/>
            <person name="Land M."/>
            <person name="Hauser L."/>
            <person name="Chang Y."/>
            <person name="Jeffries C."/>
            <person name="Schneider S."/>
            <person name="Rohde M."/>
            <person name="Goker M."/>
            <person name="Pukall R."/>
            <person name="Woyke T."/>
            <person name="Bristow J."/>
            <person name="Eisen J."/>
            <person name="Markowitz V."/>
            <person name="Hugenholtz P."/>
            <person name="Kyrpides N."/>
            <person name="Klenk H."/>
            <person name="Detter J."/>
        </authorList>
    </citation>
    <scope>NUCLEOTIDE SEQUENCE [LARGE SCALE GENOMIC DNA]</scope>
    <source>
        <strain evidence="3">ATCC 700841 / DSM 12885 / JCM 10246 / 7p75a</strain>
    </source>
</reference>
<evidence type="ECO:0000313" key="3">
    <source>
        <dbReference type="Proteomes" id="UP000008915"/>
    </source>
</evidence>
<protein>
    <recommendedName>
        <fullName evidence="1">YlxR domain-containing protein</fullName>
    </recommendedName>
</protein>
<evidence type="ECO:0000259" key="1">
    <source>
        <dbReference type="Pfam" id="PF04296"/>
    </source>
</evidence>
<dbReference type="InterPro" id="IPR007393">
    <property type="entry name" value="YlxR_dom"/>
</dbReference>
<dbReference type="CDD" id="cd00279">
    <property type="entry name" value="YlxR"/>
    <property type="match status" value="1"/>
</dbReference>
<dbReference type="InterPro" id="IPR035931">
    <property type="entry name" value="YlxR-like_sf"/>
</dbReference>
<dbReference type="InterPro" id="IPR037465">
    <property type="entry name" value="YlxR"/>
</dbReference>
<dbReference type="STRING" id="644966.Tmar_1017"/>
<dbReference type="AlphaFoldDB" id="E6SJR7"/>
<dbReference type="Pfam" id="PF04296">
    <property type="entry name" value="YlxR"/>
    <property type="match status" value="1"/>
</dbReference>
<dbReference type="OrthoDB" id="9813251at2"/>
<feature type="domain" description="YlxR" evidence="1">
    <location>
        <begin position="8"/>
        <end position="81"/>
    </location>
</feature>
<dbReference type="RefSeq" id="WP_013495435.1">
    <property type="nucleotide sequence ID" value="NC_014831.1"/>
</dbReference>
<dbReference type="SUPFAM" id="SSF64376">
    <property type="entry name" value="YlxR-like"/>
    <property type="match status" value="1"/>
</dbReference>
<dbReference type="Proteomes" id="UP000008915">
    <property type="component" value="Chromosome"/>
</dbReference>
<accession>E6SJR7</accession>